<comment type="caution">
    <text evidence="2">The sequence shown here is derived from an EMBL/GenBank/DDBJ whole genome shotgun (WGS) entry which is preliminary data.</text>
</comment>
<keyword evidence="3" id="KW-1185">Reference proteome</keyword>
<reference evidence="2 3" key="1">
    <citation type="journal article" date="2019" name="Int. J. Syst. Evol. Microbiol.">
        <title>The Global Catalogue of Microorganisms (GCM) 10K type strain sequencing project: providing services to taxonomists for standard genome sequencing and annotation.</title>
        <authorList>
            <consortium name="The Broad Institute Genomics Platform"/>
            <consortium name="The Broad Institute Genome Sequencing Center for Infectious Disease"/>
            <person name="Wu L."/>
            <person name="Ma J."/>
        </authorList>
    </citation>
    <scope>NUCLEOTIDE SEQUENCE [LARGE SCALE GENOMIC DNA]</scope>
    <source>
        <strain evidence="2 3">JCM 12774</strain>
    </source>
</reference>
<dbReference type="InterPro" id="IPR000428">
    <property type="entry name" value="Cu-bd"/>
</dbReference>
<organism evidence="2 3">
    <name type="scientific">Paenibacillus motobuensis</name>
    <dbReference type="NCBI Taxonomy" id="295324"/>
    <lineage>
        <taxon>Bacteria</taxon>
        <taxon>Bacillati</taxon>
        <taxon>Bacillota</taxon>
        <taxon>Bacilli</taxon>
        <taxon>Bacillales</taxon>
        <taxon>Paenibacillaceae</taxon>
        <taxon>Paenibacillus</taxon>
    </lineage>
</organism>
<dbReference type="PRINTS" id="PR00944">
    <property type="entry name" value="CUEXPORT"/>
</dbReference>
<evidence type="ECO:0000313" key="2">
    <source>
        <dbReference type="EMBL" id="GAA0391322.1"/>
    </source>
</evidence>
<dbReference type="Pfam" id="PF00403">
    <property type="entry name" value="HMA"/>
    <property type="match status" value="1"/>
</dbReference>
<dbReference type="CDD" id="cd00371">
    <property type="entry name" value="HMA"/>
    <property type="match status" value="1"/>
</dbReference>
<proteinExistence type="predicted"/>
<name>A0ABN0YCT2_9BACL</name>
<dbReference type="PROSITE" id="PS50846">
    <property type="entry name" value="HMA_2"/>
    <property type="match status" value="1"/>
</dbReference>
<evidence type="ECO:0000313" key="3">
    <source>
        <dbReference type="Proteomes" id="UP001500340"/>
    </source>
</evidence>
<dbReference type="RefSeq" id="WP_343861079.1">
    <property type="nucleotide sequence ID" value="NZ_BAAACX010000009.1"/>
</dbReference>
<dbReference type="InterPro" id="IPR036163">
    <property type="entry name" value="HMA_dom_sf"/>
</dbReference>
<evidence type="ECO:0000259" key="1">
    <source>
        <dbReference type="PROSITE" id="PS50846"/>
    </source>
</evidence>
<sequence>MKTITLNVSGMSCQHCVNSIEGALKQVGAEGKVDLATNSVDVKFDENKLTLDAIKEAIEDQGYDVA</sequence>
<feature type="domain" description="HMA" evidence="1">
    <location>
        <begin position="2"/>
        <end position="66"/>
    </location>
</feature>
<dbReference type="SUPFAM" id="SSF55008">
    <property type="entry name" value="HMA, heavy metal-associated domain"/>
    <property type="match status" value="1"/>
</dbReference>
<dbReference type="Gene3D" id="3.30.70.100">
    <property type="match status" value="1"/>
</dbReference>
<accession>A0ABN0YCT2</accession>
<dbReference type="Proteomes" id="UP001500340">
    <property type="component" value="Unassembled WGS sequence"/>
</dbReference>
<dbReference type="NCBIfam" id="TIGR00003">
    <property type="entry name" value="copper ion binding protein"/>
    <property type="match status" value="1"/>
</dbReference>
<gene>
    <name evidence="2" type="primary">copZ_1</name>
    <name evidence="2" type="ORF">GCM10008933_22800</name>
</gene>
<protein>
    <submittedName>
        <fullName evidence="2">Copper chaperone CopZ</fullName>
    </submittedName>
</protein>
<dbReference type="InterPro" id="IPR006122">
    <property type="entry name" value="HMA_Cu_ion-bd"/>
</dbReference>
<dbReference type="InterPro" id="IPR006121">
    <property type="entry name" value="HMA_dom"/>
</dbReference>
<dbReference type="EMBL" id="BAAACX010000009">
    <property type="protein sequence ID" value="GAA0391322.1"/>
    <property type="molecule type" value="Genomic_DNA"/>
</dbReference>